<feature type="compositionally biased region" description="Low complexity" evidence="1">
    <location>
        <begin position="1"/>
        <end position="28"/>
    </location>
</feature>
<feature type="transmembrane region" description="Helical" evidence="2">
    <location>
        <begin position="161"/>
        <end position="181"/>
    </location>
</feature>
<dbReference type="RefSeq" id="WP_259508404.1">
    <property type="nucleotide sequence ID" value="NZ_JANLCM010000002.1"/>
</dbReference>
<comment type="caution">
    <text evidence="3">The sequence shown here is derived from an EMBL/GenBank/DDBJ whole genome shotgun (WGS) entry which is preliminary data.</text>
</comment>
<feature type="transmembrane region" description="Helical" evidence="2">
    <location>
        <begin position="107"/>
        <end position="130"/>
    </location>
</feature>
<keyword evidence="2" id="KW-1133">Transmembrane helix</keyword>
<reference evidence="3" key="1">
    <citation type="submission" date="2022-08" db="EMBL/GenBank/DDBJ databases">
        <authorList>
            <person name="Deng Y."/>
            <person name="Han X.-F."/>
            <person name="Zhang Y.-Q."/>
        </authorList>
    </citation>
    <scope>NUCLEOTIDE SEQUENCE</scope>
    <source>
        <strain evidence="3">CPCC 205763</strain>
    </source>
</reference>
<dbReference type="Proteomes" id="UP001165584">
    <property type="component" value="Unassembled WGS sequence"/>
</dbReference>
<feature type="transmembrane region" description="Helical" evidence="2">
    <location>
        <begin position="193"/>
        <end position="218"/>
    </location>
</feature>
<dbReference type="InterPro" id="IPR046231">
    <property type="entry name" value="DUF6264"/>
</dbReference>
<evidence type="ECO:0000256" key="1">
    <source>
        <dbReference type="SAM" id="MobiDB-lite"/>
    </source>
</evidence>
<name>A0ABT2GVS4_9MICO</name>
<keyword evidence="2" id="KW-0812">Transmembrane</keyword>
<evidence type="ECO:0000313" key="4">
    <source>
        <dbReference type="Proteomes" id="UP001165584"/>
    </source>
</evidence>
<protein>
    <submittedName>
        <fullName evidence="3">DUF6264 family protein</fullName>
    </submittedName>
</protein>
<sequence>MTTTPPDDSTPTDASAAPDASAATAAPPQRERPRFGEYAPTPATPTAPPAAVTPPPAAPAPQYAQPPAPAPQYTGYQSPLGSAGSAGSAYAYPGQALASAAPRPKTVGIIAFVVGLVLLIGSPIASVFVAQGFSPLMAYYADGTIDVSQIPADELAAGSGAVFGMVATLLFAAIFGLWALIQGIVATATNRGRLFGILAIVCSVLAPIVSLIVFYAALFAATPELLQR</sequence>
<evidence type="ECO:0000313" key="3">
    <source>
        <dbReference type="EMBL" id="MCS5718981.1"/>
    </source>
</evidence>
<gene>
    <name evidence="3" type="ORF">N1027_12630</name>
</gene>
<feature type="compositionally biased region" description="Pro residues" evidence="1">
    <location>
        <begin position="42"/>
        <end position="70"/>
    </location>
</feature>
<accession>A0ABT2GVS4</accession>
<dbReference type="Pfam" id="PF19779">
    <property type="entry name" value="DUF6264"/>
    <property type="match status" value="1"/>
</dbReference>
<organism evidence="3 4">
    <name type="scientific">Herbiconiux aconitum</name>
    <dbReference type="NCBI Taxonomy" id="2970913"/>
    <lineage>
        <taxon>Bacteria</taxon>
        <taxon>Bacillati</taxon>
        <taxon>Actinomycetota</taxon>
        <taxon>Actinomycetes</taxon>
        <taxon>Micrococcales</taxon>
        <taxon>Microbacteriaceae</taxon>
        <taxon>Herbiconiux</taxon>
    </lineage>
</organism>
<feature type="region of interest" description="Disordered" evidence="1">
    <location>
        <begin position="1"/>
        <end position="76"/>
    </location>
</feature>
<keyword evidence="2" id="KW-0472">Membrane</keyword>
<dbReference type="EMBL" id="JANLCM010000002">
    <property type="protein sequence ID" value="MCS5718981.1"/>
    <property type="molecule type" value="Genomic_DNA"/>
</dbReference>
<proteinExistence type="predicted"/>
<keyword evidence="4" id="KW-1185">Reference proteome</keyword>
<evidence type="ECO:0000256" key="2">
    <source>
        <dbReference type="SAM" id="Phobius"/>
    </source>
</evidence>